<accession>A0AAD9ELE9</accession>
<evidence type="ECO:0000313" key="3">
    <source>
        <dbReference type="Proteomes" id="UP001243330"/>
    </source>
</evidence>
<protein>
    <submittedName>
        <fullName evidence="2">Uncharacterized protein</fullName>
    </submittedName>
</protein>
<proteinExistence type="predicted"/>
<sequence>MPISSGSAKLGEWKERLRRLEALVRVAVCHFINPADLSGTLPAASRDGGSVAALPFIHRQKTRVFQSSQSAIAALEPPIGHGLEKSKRKPDAMGPVRRRHRSSMPSLRYARYAAVRDGVPFLFSIPEAASGLAFSSPGRPCSLSSCSMARRDVPTVSAGEHDGGIYS</sequence>
<name>A0AAD9ELE9_9PEZI</name>
<feature type="compositionally biased region" description="Basic and acidic residues" evidence="1">
    <location>
        <begin position="82"/>
        <end position="91"/>
    </location>
</feature>
<dbReference type="EMBL" id="JAQOWY010000070">
    <property type="protein sequence ID" value="KAK1852633.1"/>
    <property type="molecule type" value="Genomic_DNA"/>
</dbReference>
<dbReference type="Proteomes" id="UP001243330">
    <property type="component" value="Unassembled WGS sequence"/>
</dbReference>
<dbReference type="AlphaFoldDB" id="A0AAD9ELE9"/>
<reference evidence="2" key="1">
    <citation type="submission" date="2023-01" db="EMBL/GenBank/DDBJ databases">
        <title>Colletotrichum chrysophilum M932 genome sequence.</title>
        <authorList>
            <person name="Baroncelli R."/>
        </authorList>
    </citation>
    <scope>NUCLEOTIDE SEQUENCE</scope>
    <source>
        <strain evidence="2">M932</strain>
    </source>
</reference>
<keyword evidence="3" id="KW-1185">Reference proteome</keyword>
<gene>
    <name evidence="2" type="ORF">CCHR01_04693</name>
</gene>
<feature type="region of interest" description="Disordered" evidence="1">
    <location>
        <begin position="81"/>
        <end position="100"/>
    </location>
</feature>
<comment type="caution">
    <text evidence="2">The sequence shown here is derived from an EMBL/GenBank/DDBJ whole genome shotgun (WGS) entry which is preliminary data.</text>
</comment>
<evidence type="ECO:0000313" key="2">
    <source>
        <dbReference type="EMBL" id="KAK1852633.1"/>
    </source>
</evidence>
<organism evidence="2 3">
    <name type="scientific">Colletotrichum chrysophilum</name>
    <dbReference type="NCBI Taxonomy" id="1836956"/>
    <lineage>
        <taxon>Eukaryota</taxon>
        <taxon>Fungi</taxon>
        <taxon>Dikarya</taxon>
        <taxon>Ascomycota</taxon>
        <taxon>Pezizomycotina</taxon>
        <taxon>Sordariomycetes</taxon>
        <taxon>Hypocreomycetidae</taxon>
        <taxon>Glomerellales</taxon>
        <taxon>Glomerellaceae</taxon>
        <taxon>Colletotrichum</taxon>
        <taxon>Colletotrichum gloeosporioides species complex</taxon>
    </lineage>
</organism>
<evidence type="ECO:0000256" key="1">
    <source>
        <dbReference type="SAM" id="MobiDB-lite"/>
    </source>
</evidence>